<protein>
    <submittedName>
        <fullName evidence="2">Cbb3-type cytochrome c oxidase subunit 3</fullName>
    </submittedName>
</protein>
<evidence type="ECO:0000313" key="2">
    <source>
        <dbReference type="EMBL" id="MDP5135578.1"/>
    </source>
</evidence>
<dbReference type="CDD" id="cd01324">
    <property type="entry name" value="cbb3_Oxidase_CcoQ"/>
    <property type="match status" value="1"/>
</dbReference>
<keyword evidence="1" id="KW-0812">Transmembrane</keyword>
<keyword evidence="3" id="KW-1185">Reference proteome</keyword>
<name>A0ABT9HWS0_9GAMM</name>
<proteinExistence type="predicted"/>
<keyword evidence="1" id="KW-1133">Transmembrane helix</keyword>
<dbReference type="Proteomes" id="UP001231109">
    <property type="component" value="Unassembled WGS sequence"/>
</dbReference>
<evidence type="ECO:0000256" key="1">
    <source>
        <dbReference type="SAM" id="Phobius"/>
    </source>
</evidence>
<reference evidence="2 3" key="1">
    <citation type="submission" date="2022-11" db="EMBL/GenBank/DDBJ databases">
        <title>Viruses from the air-sea interface of a natural surface slick.</title>
        <authorList>
            <person name="Rahlff J."/>
            <person name="Holmfeldt K."/>
        </authorList>
    </citation>
    <scope>NUCLEOTIDE SEQUENCE [LARGE SCALE GENOMIC DNA]</scope>
    <source>
        <strain evidence="2 3">SMS4</strain>
    </source>
</reference>
<evidence type="ECO:0000313" key="3">
    <source>
        <dbReference type="Proteomes" id="UP001231109"/>
    </source>
</evidence>
<dbReference type="Pfam" id="PF05545">
    <property type="entry name" value="FixQ"/>
    <property type="match status" value="1"/>
</dbReference>
<sequence>MEYSTIHSIFTVVLFVGFISFVIWAYSKKRKTDFDKAANLVFDDEQTAQQKTKQESDHE</sequence>
<gene>
    <name evidence="2" type="ORF">ORJ04_06395</name>
</gene>
<organism evidence="2 3">
    <name type="scientific">Rheinheimera baltica</name>
    <dbReference type="NCBI Taxonomy" id="67576"/>
    <lineage>
        <taxon>Bacteria</taxon>
        <taxon>Pseudomonadati</taxon>
        <taxon>Pseudomonadota</taxon>
        <taxon>Gammaproteobacteria</taxon>
        <taxon>Chromatiales</taxon>
        <taxon>Chromatiaceae</taxon>
        <taxon>Rheinheimera</taxon>
    </lineage>
</organism>
<dbReference type="InterPro" id="IPR008621">
    <property type="entry name" value="Cbb3-typ_cyt_oxidase_comp"/>
</dbReference>
<dbReference type="EMBL" id="JAPJDZ010000010">
    <property type="protein sequence ID" value="MDP5135578.1"/>
    <property type="molecule type" value="Genomic_DNA"/>
</dbReference>
<feature type="transmembrane region" description="Helical" evidence="1">
    <location>
        <begin position="6"/>
        <end position="26"/>
    </location>
</feature>
<dbReference type="RefSeq" id="WP_027670641.1">
    <property type="nucleotide sequence ID" value="NZ_JAPJDY010000006.1"/>
</dbReference>
<comment type="caution">
    <text evidence="2">The sequence shown here is derived from an EMBL/GenBank/DDBJ whole genome shotgun (WGS) entry which is preliminary data.</text>
</comment>
<accession>A0ABT9HWS0</accession>
<keyword evidence="1" id="KW-0472">Membrane</keyword>